<gene>
    <name evidence="3" type="ORF">E8A74_32630</name>
</gene>
<dbReference type="InterPro" id="IPR000674">
    <property type="entry name" value="Ald_Oxase/Xan_DH_a/b"/>
</dbReference>
<dbReference type="InterPro" id="IPR008274">
    <property type="entry name" value="AldOxase/xan_DH_MoCoBD1"/>
</dbReference>
<protein>
    <submittedName>
        <fullName evidence="3">Xanthine dehydrogenase family protein molybdopterin-binding subunit</fullName>
    </submittedName>
</protein>
<keyword evidence="4" id="KW-1185">Reference proteome</keyword>
<dbReference type="PANTHER" id="PTHR47495">
    <property type="entry name" value="ALDEHYDE DEHYDROGENASE"/>
    <property type="match status" value="1"/>
</dbReference>
<sequence length="759" mass="81197">MSQDAMRVTRRSFLVGLNLSLAGLAIGLPALADEPSGRAGPSPRAAAPEDGPGLRPNPFVHVAPDGTVTLVCHRSEMGQGVRSTIPVLFADELGADMKRVVIRQADGDKKYGDQNTDGSSSIRKFYDDLRYVAATARTMLVAAAAAKWKVKPETCEARGNVVVHVPTKRTLGFGELAEAAGNLPVPKRENVKLRPKSELGWANSTSLPLLDGPAYVTGQAVFGADLKLPDMLIAVIARPPVVGGKVARYDATRALQVPGVKRVVEMPAAARPYGFQPWGGIAVLAENTWAAMRGRAALDITWDLGDNAGYDSVAYRDTLLASVHAPGTTYRNLGDVDAAFAKAARIVEADYVVPHLAHLSMEPPAALARVTGGRCEVWSPTQHPQAARTQVAKTLGLGEDAVTVHVTLLGGGFGRKSKADFSAEAAFLAREAGVPVRVQWTREDDIHHDYYNTVNAQQIRAGLDAKGKVIAWQHRTAFPPISSTFSDADRPGITDLQQGVLDLALDVPNVRAEACPAKAHVRIGWYRSVYNIFHAFGIGSLIDEIAHARGADPREVWLDIIGPPRIMGLAALGIEKLANYGESLEKHPVDAGRLRRVVERVTASANWSERKKDGRGYGLAAHRSFVSYTAVVLAVVPDERNKVRVDEAWICMDAGLVVNQERAHAQMQGSVVMGISNAFFGGVTMKGGATQQSNFRDARIARIGEVPRKIHVDLVPSDGPPCGVGEPGVPPVGPALANAVFALTGKRIREIPLVRGLSG</sequence>
<evidence type="ECO:0000259" key="2">
    <source>
        <dbReference type="SMART" id="SM01008"/>
    </source>
</evidence>
<comment type="caution">
    <text evidence="3">The sequence shown here is derived from an EMBL/GenBank/DDBJ whole genome shotgun (WGS) entry which is preliminary data.</text>
</comment>
<dbReference type="RefSeq" id="WP_136933035.1">
    <property type="nucleotide sequence ID" value="NZ_SSMQ01000043.1"/>
</dbReference>
<dbReference type="Pfam" id="PF02738">
    <property type="entry name" value="MoCoBD_1"/>
    <property type="match status" value="1"/>
</dbReference>
<dbReference type="GO" id="GO:0016491">
    <property type="term" value="F:oxidoreductase activity"/>
    <property type="evidence" value="ECO:0007669"/>
    <property type="project" value="InterPro"/>
</dbReference>
<dbReference type="PIRSF" id="PIRSF036389">
    <property type="entry name" value="IOR_B"/>
    <property type="match status" value="1"/>
</dbReference>
<reference evidence="3 4" key="1">
    <citation type="submission" date="2019-04" db="EMBL/GenBank/DDBJ databases">
        <authorList>
            <person name="Li Y."/>
            <person name="Wang J."/>
        </authorList>
    </citation>
    <scope>NUCLEOTIDE SEQUENCE [LARGE SCALE GENOMIC DNA]</scope>
    <source>
        <strain evidence="3 4">DSM 14668</strain>
    </source>
</reference>
<dbReference type="PROSITE" id="PS51318">
    <property type="entry name" value="TAT"/>
    <property type="match status" value="1"/>
</dbReference>
<dbReference type="InterPro" id="IPR046867">
    <property type="entry name" value="AldOxase/xan_DH_MoCoBD2"/>
</dbReference>
<dbReference type="InterPro" id="IPR006311">
    <property type="entry name" value="TAT_signal"/>
</dbReference>
<dbReference type="PANTHER" id="PTHR47495:SF3">
    <property type="entry name" value="BLR6219 PROTEIN"/>
    <property type="match status" value="1"/>
</dbReference>
<dbReference type="SMART" id="SM01008">
    <property type="entry name" value="Ald_Xan_dh_C"/>
    <property type="match status" value="1"/>
</dbReference>
<dbReference type="SUPFAM" id="SSF56003">
    <property type="entry name" value="Molybdenum cofactor-binding domain"/>
    <property type="match status" value="2"/>
</dbReference>
<accession>A0A4U1J1P0</accession>
<evidence type="ECO:0000313" key="4">
    <source>
        <dbReference type="Proteomes" id="UP000309215"/>
    </source>
</evidence>
<proteinExistence type="predicted"/>
<dbReference type="Pfam" id="PF20256">
    <property type="entry name" value="MoCoBD_2"/>
    <property type="match status" value="2"/>
</dbReference>
<dbReference type="Gene3D" id="3.30.365.10">
    <property type="entry name" value="Aldehyde oxidase/xanthine dehydrogenase, molybdopterin binding domain"/>
    <property type="match status" value="4"/>
</dbReference>
<dbReference type="OrthoDB" id="9767994at2"/>
<dbReference type="Gene3D" id="3.90.1170.50">
    <property type="entry name" value="Aldehyde oxidase/xanthine dehydrogenase, a/b hammerhead"/>
    <property type="match status" value="1"/>
</dbReference>
<evidence type="ECO:0000256" key="1">
    <source>
        <dbReference type="SAM" id="MobiDB-lite"/>
    </source>
</evidence>
<name>A0A4U1J1P0_9BACT</name>
<evidence type="ECO:0000313" key="3">
    <source>
        <dbReference type="EMBL" id="TKD00895.1"/>
    </source>
</evidence>
<dbReference type="InterPro" id="IPR052516">
    <property type="entry name" value="N-heterocyclic_Hydroxylase"/>
</dbReference>
<dbReference type="InterPro" id="IPR012368">
    <property type="entry name" value="OxRdtase_Mopterin-bd_su_IorB"/>
</dbReference>
<feature type="domain" description="Aldehyde oxidase/xanthine dehydrogenase a/b hammerhead" evidence="2">
    <location>
        <begin position="217"/>
        <end position="306"/>
    </location>
</feature>
<dbReference type="AlphaFoldDB" id="A0A4U1J1P0"/>
<organism evidence="3 4">
    <name type="scientific">Polyangium fumosum</name>
    <dbReference type="NCBI Taxonomy" id="889272"/>
    <lineage>
        <taxon>Bacteria</taxon>
        <taxon>Pseudomonadati</taxon>
        <taxon>Myxococcota</taxon>
        <taxon>Polyangia</taxon>
        <taxon>Polyangiales</taxon>
        <taxon>Polyangiaceae</taxon>
        <taxon>Polyangium</taxon>
    </lineage>
</organism>
<feature type="region of interest" description="Disordered" evidence="1">
    <location>
        <begin position="34"/>
        <end position="56"/>
    </location>
</feature>
<feature type="compositionally biased region" description="Low complexity" evidence="1">
    <location>
        <begin position="34"/>
        <end position="48"/>
    </location>
</feature>
<dbReference type="InterPro" id="IPR037165">
    <property type="entry name" value="AldOxase/xan_DH_Mopterin-bd_sf"/>
</dbReference>
<dbReference type="EMBL" id="SSMQ01000043">
    <property type="protein sequence ID" value="TKD00895.1"/>
    <property type="molecule type" value="Genomic_DNA"/>
</dbReference>
<dbReference type="Proteomes" id="UP000309215">
    <property type="component" value="Unassembled WGS sequence"/>
</dbReference>